<keyword evidence="2" id="KW-1185">Reference proteome</keyword>
<protein>
    <submittedName>
        <fullName evidence="1">Uncharacterized protein</fullName>
    </submittedName>
</protein>
<name>A0A1R0GZ06_9FUNG</name>
<gene>
    <name evidence="1" type="ORF">AYI68_g3739</name>
</gene>
<sequence>MYNLFDFPKKVHSDIFRDYKTNLSDTAQTTLSIDPAVRFCESELITALQAVNSYGLFDSGLHNYMYNILCIFSESIGNDQTELLVATELELNKNNIIEFSSNEVLDCLWLYRSKLLQLAVDYGCNATRRRILASENIWLNQKTAPQAPKSFIHQLVKFNNNV</sequence>
<dbReference type="EMBL" id="LSSL01001860">
    <property type="protein sequence ID" value="OLY82144.1"/>
    <property type="molecule type" value="Genomic_DNA"/>
</dbReference>
<dbReference type="AlphaFoldDB" id="A0A1R0GZ06"/>
<dbReference type="Proteomes" id="UP000187455">
    <property type="component" value="Unassembled WGS sequence"/>
</dbReference>
<evidence type="ECO:0000313" key="1">
    <source>
        <dbReference type="EMBL" id="OLY82144.1"/>
    </source>
</evidence>
<organism evidence="1 2">
    <name type="scientific">Smittium mucronatum</name>
    <dbReference type="NCBI Taxonomy" id="133383"/>
    <lineage>
        <taxon>Eukaryota</taxon>
        <taxon>Fungi</taxon>
        <taxon>Fungi incertae sedis</taxon>
        <taxon>Zoopagomycota</taxon>
        <taxon>Kickxellomycotina</taxon>
        <taxon>Harpellomycetes</taxon>
        <taxon>Harpellales</taxon>
        <taxon>Legeriomycetaceae</taxon>
        <taxon>Smittium</taxon>
    </lineage>
</organism>
<proteinExistence type="predicted"/>
<evidence type="ECO:0000313" key="2">
    <source>
        <dbReference type="Proteomes" id="UP000187455"/>
    </source>
</evidence>
<accession>A0A1R0GZ06</accession>
<reference evidence="1 2" key="1">
    <citation type="journal article" date="2016" name="Mol. Biol. Evol.">
        <title>Genome-Wide Survey of Gut Fungi (Harpellales) Reveals the First Horizontally Transferred Ubiquitin Gene from a Mosquito Host.</title>
        <authorList>
            <person name="Wang Y."/>
            <person name="White M.M."/>
            <person name="Kvist S."/>
            <person name="Moncalvo J.M."/>
        </authorList>
    </citation>
    <scope>NUCLEOTIDE SEQUENCE [LARGE SCALE GENOMIC DNA]</scope>
    <source>
        <strain evidence="1 2">ALG-7-W6</strain>
    </source>
</reference>
<comment type="caution">
    <text evidence="1">The sequence shown here is derived from an EMBL/GenBank/DDBJ whole genome shotgun (WGS) entry which is preliminary data.</text>
</comment>